<feature type="transmembrane region" description="Helical" evidence="1">
    <location>
        <begin position="153"/>
        <end position="174"/>
    </location>
</feature>
<evidence type="ECO:0000313" key="3">
    <source>
        <dbReference type="Proteomes" id="UP000634476"/>
    </source>
</evidence>
<keyword evidence="1" id="KW-1133">Transmembrane helix</keyword>
<sequence>MDWVTDPQIWIGFLTLVGLEIVLGIDNVIFISILAGKLPPEQRENARRLGLAAALISRLALLLALSWVVRLTDPLFEVLGQEISGRDLILILGGLFLLGKSVFEMHDSLEGKSGHAGGKVAASFTAVIIQIMILDIVFSLDSVITAVGMVDEIGVMIAAVIVSVIVMLVASGPISRFVEKHPSIKMLALSFLVLIGVVLLAEGFDQHIPKGYIYFAMAFSLVVELLNIRARTKAGGEEPVDLHHRYEEDRPAAP</sequence>
<feature type="transmembrane region" description="Helical" evidence="1">
    <location>
        <begin position="48"/>
        <end position="68"/>
    </location>
</feature>
<feature type="transmembrane region" description="Helical" evidence="1">
    <location>
        <begin position="88"/>
        <end position="103"/>
    </location>
</feature>
<comment type="caution">
    <text evidence="2">The sequence shown here is derived from an EMBL/GenBank/DDBJ whole genome shotgun (WGS) entry which is preliminary data.</text>
</comment>
<dbReference type="Pfam" id="PF03741">
    <property type="entry name" value="TerC"/>
    <property type="match status" value="1"/>
</dbReference>
<evidence type="ECO:0000313" key="2">
    <source>
        <dbReference type="EMBL" id="GIH98259.1"/>
    </source>
</evidence>
<accession>A0A8J3STT6</accession>
<keyword evidence="1" id="KW-0472">Membrane</keyword>
<evidence type="ECO:0000256" key="1">
    <source>
        <dbReference type="SAM" id="Phobius"/>
    </source>
</evidence>
<dbReference type="Proteomes" id="UP000634476">
    <property type="component" value="Unassembled WGS sequence"/>
</dbReference>
<dbReference type="PANTHER" id="PTHR30060">
    <property type="entry name" value="INNER MEMBRANE PROTEIN"/>
    <property type="match status" value="1"/>
</dbReference>
<keyword evidence="3" id="KW-1185">Reference proteome</keyword>
<feature type="transmembrane region" description="Helical" evidence="1">
    <location>
        <begin position="124"/>
        <end position="147"/>
    </location>
</feature>
<dbReference type="EMBL" id="BOOK01000001">
    <property type="protein sequence ID" value="GIH98259.1"/>
    <property type="molecule type" value="Genomic_DNA"/>
</dbReference>
<dbReference type="PANTHER" id="PTHR30060:SF0">
    <property type="entry name" value="COILED-COIL PROTEIN (DUF2040)-RELATED"/>
    <property type="match status" value="1"/>
</dbReference>
<dbReference type="GO" id="GO:0005886">
    <property type="term" value="C:plasma membrane"/>
    <property type="evidence" value="ECO:0007669"/>
    <property type="project" value="TreeGrafter"/>
</dbReference>
<dbReference type="InterPro" id="IPR005496">
    <property type="entry name" value="Integral_membrane_TerC"/>
</dbReference>
<reference evidence="2" key="1">
    <citation type="submission" date="2021-01" db="EMBL/GenBank/DDBJ databases">
        <title>Whole genome shotgun sequence of Planobispora takensis NBRC 109077.</title>
        <authorList>
            <person name="Komaki H."/>
            <person name="Tamura T."/>
        </authorList>
    </citation>
    <scope>NUCLEOTIDE SEQUENCE</scope>
    <source>
        <strain evidence="2">NBRC 109077</strain>
    </source>
</reference>
<name>A0A8J3STT6_9ACTN</name>
<feature type="transmembrane region" description="Helical" evidence="1">
    <location>
        <begin position="211"/>
        <end position="228"/>
    </location>
</feature>
<gene>
    <name evidence="2" type="ORF">Pta02_02680</name>
</gene>
<feature type="transmembrane region" description="Helical" evidence="1">
    <location>
        <begin position="12"/>
        <end position="36"/>
    </location>
</feature>
<protein>
    <submittedName>
        <fullName evidence="2">Membrane protein</fullName>
    </submittedName>
</protein>
<keyword evidence="1" id="KW-0812">Transmembrane</keyword>
<feature type="transmembrane region" description="Helical" evidence="1">
    <location>
        <begin position="186"/>
        <end position="205"/>
    </location>
</feature>
<organism evidence="2 3">
    <name type="scientific">Planobispora takensis</name>
    <dbReference type="NCBI Taxonomy" id="1367882"/>
    <lineage>
        <taxon>Bacteria</taxon>
        <taxon>Bacillati</taxon>
        <taxon>Actinomycetota</taxon>
        <taxon>Actinomycetes</taxon>
        <taxon>Streptosporangiales</taxon>
        <taxon>Streptosporangiaceae</taxon>
        <taxon>Planobispora</taxon>
    </lineage>
</organism>
<dbReference type="RefSeq" id="WP_203872741.1">
    <property type="nucleotide sequence ID" value="NZ_BOOK01000001.1"/>
</dbReference>
<proteinExistence type="predicted"/>
<dbReference type="AlphaFoldDB" id="A0A8J3STT6"/>